<accession>S2K744</accession>
<keyword evidence="4 7" id="KW-0863">Zinc-finger</keyword>
<dbReference type="PANTHER" id="PTHR45718:SF4">
    <property type="entry name" value="TRANSCRIPTIONAL ACTIVATOR CUBITUS INTERRUPTUS"/>
    <property type="match status" value="1"/>
</dbReference>
<dbReference type="FunFam" id="3.30.160.60:FF:002343">
    <property type="entry name" value="Zinc finger protein 33A"/>
    <property type="match status" value="1"/>
</dbReference>
<evidence type="ECO:0000256" key="3">
    <source>
        <dbReference type="ARBA" id="ARBA00022737"/>
    </source>
</evidence>
<proteinExistence type="predicted"/>
<dbReference type="InterPro" id="IPR013087">
    <property type="entry name" value="Znf_C2H2_type"/>
</dbReference>
<keyword evidence="5" id="KW-0862">Zinc</keyword>
<dbReference type="InterPro" id="IPR056436">
    <property type="entry name" value="Znf-C2H2_ZIC1-5/GLI1-3-like"/>
</dbReference>
<dbReference type="SUPFAM" id="SSF57667">
    <property type="entry name" value="beta-beta-alpha zinc fingers"/>
    <property type="match status" value="2"/>
</dbReference>
<gene>
    <name evidence="10" type="ORF">HMPREF1544_05208</name>
</gene>
<evidence type="ECO:0000256" key="1">
    <source>
        <dbReference type="ARBA" id="ARBA00004123"/>
    </source>
</evidence>
<dbReference type="GO" id="GO:0000978">
    <property type="term" value="F:RNA polymerase II cis-regulatory region sequence-specific DNA binding"/>
    <property type="evidence" value="ECO:0007669"/>
    <property type="project" value="TreeGrafter"/>
</dbReference>
<dbReference type="InterPro" id="IPR043359">
    <property type="entry name" value="GLI-like"/>
</dbReference>
<evidence type="ECO:0000256" key="4">
    <source>
        <dbReference type="ARBA" id="ARBA00022771"/>
    </source>
</evidence>
<feature type="region of interest" description="Disordered" evidence="8">
    <location>
        <begin position="304"/>
        <end position="344"/>
    </location>
</feature>
<feature type="compositionally biased region" description="Polar residues" evidence="8">
    <location>
        <begin position="224"/>
        <end position="245"/>
    </location>
</feature>
<dbReference type="eggNOG" id="KOG1721">
    <property type="taxonomic scope" value="Eukaryota"/>
</dbReference>
<evidence type="ECO:0000256" key="6">
    <source>
        <dbReference type="ARBA" id="ARBA00023242"/>
    </source>
</evidence>
<dbReference type="Pfam" id="PF23561">
    <property type="entry name" value="zf-C2H2_15"/>
    <property type="match status" value="1"/>
</dbReference>
<comment type="subcellular location">
    <subcellularLocation>
        <location evidence="1">Nucleus</location>
    </subcellularLocation>
</comment>
<dbReference type="InParanoid" id="S2K744"/>
<evidence type="ECO:0000256" key="7">
    <source>
        <dbReference type="PROSITE-ProRule" id="PRU00042"/>
    </source>
</evidence>
<dbReference type="GO" id="GO:0000981">
    <property type="term" value="F:DNA-binding transcription factor activity, RNA polymerase II-specific"/>
    <property type="evidence" value="ECO:0007669"/>
    <property type="project" value="TreeGrafter"/>
</dbReference>
<feature type="domain" description="C2H2-type" evidence="9">
    <location>
        <begin position="108"/>
        <end position="133"/>
    </location>
</feature>
<keyword evidence="2" id="KW-0479">Metal-binding</keyword>
<dbReference type="AlphaFoldDB" id="S2K744"/>
<dbReference type="PROSITE" id="PS50157">
    <property type="entry name" value="ZINC_FINGER_C2H2_2"/>
    <property type="match status" value="3"/>
</dbReference>
<dbReference type="GO" id="GO:0005634">
    <property type="term" value="C:nucleus"/>
    <property type="evidence" value="ECO:0007669"/>
    <property type="project" value="UniProtKB-SubCell"/>
</dbReference>
<feature type="domain" description="C2H2-type" evidence="9">
    <location>
        <begin position="42"/>
        <end position="72"/>
    </location>
</feature>
<protein>
    <recommendedName>
        <fullName evidence="9">C2H2-type domain-containing protein</fullName>
    </recommendedName>
</protein>
<name>S2K744_MUCC1</name>
<dbReference type="EMBL" id="KE123958">
    <property type="protein sequence ID" value="EPB88030.1"/>
    <property type="molecule type" value="Genomic_DNA"/>
</dbReference>
<evidence type="ECO:0000256" key="2">
    <source>
        <dbReference type="ARBA" id="ARBA00022723"/>
    </source>
</evidence>
<feature type="compositionally biased region" description="Acidic residues" evidence="8">
    <location>
        <begin position="312"/>
        <end position="334"/>
    </location>
</feature>
<dbReference type="Proteomes" id="UP000014254">
    <property type="component" value="Unassembled WGS sequence"/>
</dbReference>
<feature type="region of interest" description="Disordered" evidence="8">
    <location>
        <begin position="1"/>
        <end position="37"/>
    </location>
</feature>
<keyword evidence="6" id="KW-0539">Nucleus</keyword>
<dbReference type="Gene3D" id="3.30.160.60">
    <property type="entry name" value="Classic Zinc Finger"/>
    <property type="match status" value="3"/>
</dbReference>
<feature type="compositionally biased region" description="Basic and acidic residues" evidence="8">
    <location>
        <begin position="21"/>
        <end position="30"/>
    </location>
</feature>
<keyword evidence="11" id="KW-1185">Reference proteome</keyword>
<dbReference type="OrthoDB" id="3437960at2759"/>
<dbReference type="PANTHER" id="PTHR45718">
    <property type="entry name" value="TRANSCRIPTIONAL ACTIVATOR CUBITUS INTERRUPTUS"/>
    <property type="match status" value="1"/>
</dbReference>
<feature type="region of interest" description="Disordered" evidence="8">
    <location>
        <begin position="168"/>
        <end position="251"/>
    </location>
</feature>
<dbReference type="VEuPathDB" id="FungiDB:HMPREF1544_05208"/>
<dbReference type="STRING" id="1220926.S2K744"/>
<dbReference type="InterPro" id="IPR036236">
    <property type="entry name" value="Znf_C2H2_sf"/>
</dbReference>
<evidence type="ECO:0000256" key="5">
    <source>
        <dbReference type="ARBA" id="ARBA00022833"/>
    </source>
</evidence>
<sequence length="344" mass="39048">MAEHQHLQSFQQTAPFPPIPHHHEIADHEQPNASRTTEDSQLVCHWNHCLKVFPNHTTLADHLSEDHIGWKKGGYSCDWDNCSRQGAKCHNRFALMMHLRIHTGEKPFECKVPNCGQTFGRMDALTRHKKAEHGEGIAEKPIKPAHTTNIIPLLNTPTAVSAAAAVPSITRNTPSSSSSTTPPTSKQKKTNSTNLNSNNKRVAAPSLDMLSKNKRHKVHDEWFSKQQQDIKLSEQPSTVATTTTPSKKDLTRGPAYHQYRLAKAQLAYILRENEMLQDEYEVTQKKLKRMKTERRVLLDALMNREMEHQDADEQVEGLDDDEEEEEEEEGEAIQDDLLSHIKVA</sequence>
<dbReference type="GO" id="GO:0008270">
    <property type="term" value="F:zinc ion binding"/>
    <property type="evidence" value="ECO:0007669"/>
    <property type="project" value="UniProtKB-KW"/>
</dbReference>
<feature type="domain" description="C2H2-type" evidence="9">
    <location>
        <begin position="75"/>
        <end position="107"/>
    </location>
</feature>
<reference evidence="11" key="1">
    <citation type="submission" date="2013-05" db="EMBL/GenBank/DDBJ databases">
        <title>The Genome sequence of Mucor circinelloides f. circinelloides 1006PhL.</title>
        <authorList>
            <consortium name="The Broad Institute Genomics Platform"/>
            <person name="Cuomo C."/>
            <person name="Earl A."/>
            <person name="Findley K."/>
            <person name="Lee S.C."/>
            <person name="Walker B."/>
            <person name="Young S."/>
            <person name="Zeng Q."/>
            <person name="Gargeya S."/>
            <person name="Fitzgerald M."/>
            <person name="Haas B."/>
            <person name="Abouelleil A."/>
            <person name="Allen A.W."/>
            <person name="Alvarado L."/>
            <person name="Arachchi H.M."/>
            <person name="Berlin A.M."/>
            <person name="Chapman S.B."/>
            <person name="Gainer-Dewar J."/>
            <person name="Goldberg J."/>
            <person name="Griggs A."/>
            <person name="Gujja S."/>
            <person name="Hansen M."/>
            <person name="Howarth C."/>
            <person name="Imamovic A."/>
            <person name="Ireland A."/>
            <person name="Larimer J."/>
            <person name="McCowan C."/>
            <person name="Murphy C."/>
            <person name="Pearson M."/>
            <person name="Poon T.W."/>
            <person name="Priest M."/>
            <person name="Roberts A."/>
            <person name="Saif S."/>
            <person name="Shea T."/>
            <person name="Sisk P."/>
            <person name="Sykes S."/>
            <person name="Wortman J."/>
            <person name="Nusbaum C."/>
            <person name="Birren B."/>
        </authorList>
    </citation>
    <scope>NUCLEOTIDE SEQUENCE [LARGE SCALE GENOMIC DNA]</scope>
    <source>
        <strain evidence="11">1006PhL</strain>
    </source>
</reference>
<evidence type="ECO:0000256" key="8">
    <source>
        <dbReference type="SAM" id="MobiDB-lite"/>
    </source>
</evidence>
<evidence type="ECO:0000313" key="10">
    <source>
        <dbReference type="EMBL" id="EPB88030.1"/>
    </source>
</evidence>
<keyword evidence="3" id="KW-0677">Repeat</keyword>
<dbReference type="SMART" id="SM00355">
    <property type="entry name" value="ZnF_C2H2"/>
    <property type="match status" value="3"/>
</dbReference>
<evidence type="ECO:0000259" key="9">
    <source>
        <dbReference type="PROSITE" id="PS50157"/>
    </source>
</evidence>
<organism evidence="10 11">
    <name type="scientific">Mucor circinelloides f. circinelloides (strain 1006PhL)</name>
    <name type="common">Mucormycosis agent</name>
    <name type="synonym">Calyptromyces circinelloides</name>
    <dbReference type="NCBI Taxonomy" id="1220926"/>
    <lineage>
        <taxon>Eukaryota</taxon>
        <taxon>Fungi</taxon>
        <taxon>Fungi incertae sedis</taxon>
        <taxon>Mucoromycota</taxon>
        <taxon>Mucoromycotina</taxon>
        <taxon>Mucoromycetes</taxon>
        <taxon>Mucorales</taxon>
        <taxon>Mucorineae</taxon>
        <taxon>Mucoraceae</taxon>
        <taxon>Mucor</taxon>
    </lineage>
</organism>
<feature type="compositionally biased region" description="Low complexity" evidence="8">
    <location>
        <begin position="168"/>
        <end position="200"/>
    </location>
</feature>
<evidence type="ECO:0000313" key="11">
    <source>
        <dbReference type="Proteomes" id="UP000014254"/>
    </source>
</evidence>
<dbReference type="PROSITE" id="PS00028">
    <property type="entry name" value="ZINC_FINGER_C2H2_1"/>
    <property type="match status" value="2"/>
</dbReference>
<dbReference type="OMA" id="CQWEECG"/>